<feature type="region of interest" description="Disordered" evidence="1">
    <location>
        <begin position="1"/>
        <end position="65"/>
    </location>
</feature>
<evidence type="ECO:0000256" key="1">
    <source>
        <dbReference type="SAM" id="MobiDB-lite"/>
    </source>
</evidence>
<evidence type="ECO:0000313" key="2">
    <source>
        <dbReference type="EMBL" id="GAA0146553.1"/>
    </source>
</evidence>
<feature type="compositionally biased region" description="Low complexity" evidence="1">
    <location>
        <begin position="251"/>
        <end position="270"/>
    </location>
</feature>
<keyword evidence="3" id="KW-1185">Reference proteome</keyword>
<reference evidence="2 3" key="1">
    <citation type="submission" date="2024-01" db="EMBL/GenBank/DDBJ databases">
        <title>The complete chloroplast genome sequence of Lithospermum erythrorhizon: insights into the phylogenetic relationship among Boraginaceae species and the maternal lineages of purple gromwells.</title>
        <authorList>
            <person name="Okada T."/>
            <person name="Watanabe K."/>
        </authorList>
    </citation>
    <scope>NUCLEOTIDE SEQUENCE [LARGE SCALE GENOMIC DNA]</scope>
</reference>
<dbReference type="AlphaFoldDB" id="A0AAV3P901"/>
<dbReference type="Proteomes" id="UP001454036">
    <property type="component" value="Unassembled WGS sequence"/>
</dbReference>
<accession>A0AAV3P901</accession>
<sequence length="270" mass="31050">MADTRERGKKPIDEWQQGSPEKGRVWDRLQKPKDNLSLKRPRLRSPRQDDARALRRHPNPVGTQYTPLKIHVGRIYAQIEDKKFLLRPQQIKAPPHRRDPKMNCEYHKDHAHDTDDSRLSKADIEKLIKRCQLHERKYARRAVYALGSSATTHDLGKISFSDRELVGLKLPHDDRLVVSPTISNFVVVRMLVDTGSSADILYLRAYDKLGLDRKYLKSIGFPNGHCVSILHGRGYSRPLLQWPDKKTPAHSSTSDRLSSTSQRSSQRLGE</sequence>
<name>A0AAV3P901_LITER</name>
<evidence type="ECO:0000313" key="3">
    <source>
        <dbReference type="Proteomes" id="UP001454036"/>
    </source>
</evidence>
<dbReference type="EMBL" id="BAABME010000945">
    <property type="protein sequence ID" value="GAA0146553.1"/>
    <property type="molecule type" value="Genomic_DNA"/>
</dbReference>
<organism evidence="2 3">
    <name type="scientific">Lithospermum erythrorhizon</name>
    <name type="common">Purple gromwell</name>
    <name type="synonym">Lithospermum officinale var. erythrorhizon</name>
    <dbReference type="NCBI Taxonomy" id="34254"/>
    <lineage>
        <taxon>Eukaryota</taxon>
        <taxon>Viridiplantae</taxon>
        <taxon>Streptophyta</taxon>
        <taxon>Embryophyta</taxon>
        <taxon>Tracheophyta</taxon>
        <taxon>Spermatophyta</taxon>
        <taxon>Magnoliopsida</taxon>
        <taxon>eudicotyledons</taxon>
        <taxon>Gunneridae</taxon>
        <taxon>Pentapetalae</taxon>
        <taxon>asterids</taxon>
        <taxon>lamiids</taxon>
        <taxon>Boraginales</taxon>
        <taxon>Boraginaceae</taxon>
        <taxon>Boraginoideae</taxon>
        <taxon>Lithospermeae</taxon>
        <taxon>Lithospermum</taxon>
    </lineage>
</organism>
<comment type="caution">
    <text evidence="2">The sequence shown here is derived from an EMBL/GenBank/DDBJ whole genome shotgun (WGS) entry which is preliminary data.</text>
</comment>
<feature type="compositionally biased region" description="Basic and acidic residues" evidence="1">
    <location>
        <begin position="1"/>
        <end position="13"/>
    </location>
</feature>
<feature type="region of interest" description="Disordered" evidence="1">
    <location>
        <begin position="241"/>
        <end position="270"/>
    </location>
</feature>
<dbReference type="PANTHER" id="PTHR33240">
    <property type="entry name" value="OS08G0508500 PROTEIN"/>
    <property type="match status" value="1"/>
</dbReference>
<dbReference type="PANTHER" id="PTHR33240:SF15">
    <property type="entry name" value="GAG-PRO-LIKE PROTEIN"/>
    <property type="match status" value="1"/>
</dbReference>
<proteinExistence type="predicted"/>
<protein>
    <submittedName>
        <fullName evidence="2">Uncharacterized protein</fullName>
    </submittedName>
</protein>
<gene>
    <name evidence="2" type="ORF">LIER_06479</name>
</gene>
<feature type="compositionally biased region" description="Basic and acidic residues" evidence="1">
    <location>
        <begin position="21"/>
        <end position="37"/>
    </location>
</feature>